<sequence>MSDLRDVEIIQGHKMQKLEFNMRPTCQIRLRLLFEPDISLRKIVSEVMSEEAPTAAKSPDSSLIAGLVAGIFSFLLLIFIFYILWRTRNSSSLLPSQPEKIIPIRESSKNSSRTQSGIGLASPVPGGAKASADNVLRRSQISSTSHLGTSPNSSDQVPSMV</sequence>
<dbReference type="InParanoid" id="A0A286UI90"/>
<keyword evidence="2" id="KW-0812">Transmembrane</keyword>
<evidence type="ECO:0000256" key="2">
    <source>
        <dbReference type="SAM" id="Phobius"/>
    </source>
</evidence>
<gene>
    <name evidence="3" type="ORF">PNOK_0602800</name>
</gene>
<comment type="caution">
    <text evidence="3">The sequence shown here is derived from an EMBL/GenBank/DDBJ whole genome shotgun (WGS) entry which is preliminary data.</text>
</comment>
<organism evidence="3 4">
    <name type="scientific">Pyrrhoderma noxium</name>
    <dbReference type="NCBI Taxonomy" id="2282107"/>
    <lineage>
        <taxon>Eukaryota</taxon>
        <taxon>Fungi</taxon>
        <taxon>Dikarya</taxon>
        <taxon>Basidiomycota</taxon>
        <taxon>Agaricomycotina</taxon>
        <taxon>Agaricomycetes</taxon>
        <taxon>Hymenochaetales</taxon>
        <taxon>Hymenochaetaceae</taxon>
        <taxon>Pyrrhoderma</taxon>
    </lineage>
</organism>
<evidence type="ECO:0000313" key="4">
    <source>
        <dbReference type="Proteomes" id="UP000217199"/>
    </source>
</evidence>
<keyword evidence="2" id="KW-0472">Membrane</keyword>
<feature type="region of interest" description="Disordered" evidence="1">
    <location>
        <begin position="105"/>
        <end position="161"/>
    </location>
</feature>
<name>A0A286UI90_9AGAM</name>
<proteinExistence type="predicted"/>
<protein>
    <submittedName>
        <fullName evidence="3">Uncharacterized protein</fullName>
    </submittedName>
</protein>
<dbReference type="Proteomes" id="UP000217199">
    <property type="component" value="Unassembled WGS sequence"/>
</dbReference>
<dbReference type="EMBL" id="NBII01000005">
    <property type="protein sequence ID" value="PAV19184.1"/>
    <property type="molecule type" value="Genomic_DNA"/>
</dbReference>
<feature type="compositionally biased region" description="Polar residues" evidence="1">
    <location>
        <begin position="137"/>
        <end position="161"/>
    </location>
</feature>
<keyword evidence="2" id="KW-1133">Transmembrane helix</keyword>
<evidence type="ECO:0000313" key="3">
    <source>
        <dbReference type="EMBL" id="PAV19184.1"/>
    </source>
</evidence>
<feature type="transmembrane region" description="Helical" evidence="2">
    <location>
        <begin position="63"/>
        <end position="85"/>
    </location>
</feature>
<accession>A0A286UI90</accession>
<evidence type="ECO:0000256" key="1">
    <source>
        <dbReference type="SAM" id="MobiDB-lite"/>
    </source>
</evidence>
<keyword evidence="4" id="KW-1185">Reference proteome</keyword>
<reference evidence="3 4" key="1">
    <citation type="journal article" date="2017" name="Mol. Ecol.">
        <title>Comparative and population genomic landscape of Phellinus noxius: A hypervariable fungus causing root rot in trees.</title>
        <authorList>
            <person name="Chung C.L."/>
            <person name="Lee T.J."/>
            <person name="Akiba M."/>
            <person name="Lee H.H."/>
            <person name="Kuo T.H."/>
            <person name="Liu D."/>
            <person name="Ke H.M."/>
            <person name="Yokoi T."/>
            <person name="Roa M.B."/>
            <person name="Lu M.J."/>
            <person name="Chang Y.Y."/>
            <person name="Ann P.J."/>
            <person name="Tsai J.N."/>
            <person name="Chen C.Y."/>
            <person name="Tzean S.S."/>
            <person name="Ota Y."/>
            <person name="Hattori T."/>
            <person name="Sahashi N."/>
            <person name="Liou R.F."/>
            <person name="Kikuchi T."/>
            <person name="Tsai I.J."/>
        </authorList>
    </citation>
    <scope>NUCLEOTIDE SEQUENCE [LARGE SCALE GENOMIC DNA]</scope>
    <source>
        <strain evidence="3 4">FFPRI411160</strain>
    </source>
</reference>
<dbReference type="AlphaFoldDB" id="A0A286UI90"/>